<reference evidence="2 3" key="1">
    <citation type="submission" date="2020-11" db="EMBL/GenBank/DDBJ databases">
        <title>Arthrobacter antarcticus sp. nov., isolated from Antarctic Soil.</title>
        <authorList>
            <person name="Li J."/>
        </authorList>
    </citation>
    <scope>NUCLEOTIDE SEQUENCE [LARGE SCALE GENOMIC DNA]</scope>
    <source>
        <strain evidence="2 3">Z1-20</strain>
    </source>
</reference>
<keyword evidence="3" id="KW-1185">Reference proteome</keyword>
<protein>
    <submittedName>
        <fullName evidence="2">Uncharacterized protein</fullName>
    </submittedName>
</protein>
<proteinExistence type="predicted"/>
<evidence type="ECO:0000313" key="2">
    <source>
        <dbReference type="EMBL" id="MBG0738908.1"/>
    </source>
</evidence>
<name>A0A931CSG5_9MICC</name>
<sequence length="52" mass="5608">MRTRKALQISILAAAFVIGIAQPTFNGLSLLAIMALPTVFLLQPGVMVRLLK</sequence>
<accession>A0A931CSG5</accession>
<dbReference type="AlphaFoldDB" id="A0A931CSG5"/>
<keyword evidence="1" id="KW-0812">Transmembrane</keyword>
<comment type="caution">
    <text evidence="2">The sequence shown here is derived from an EMBL/GenBank/DDBJ whole genome shotgun (WGS) entry which is preliminary data.</text>
</comment>
<organism evidence="2 3">
    <name type="scientific">Arthrobacter terrae</name>
    <dbReference type="NCBI Taxonomy" id="2935737"/>
    <lineage>
        <taxon>Bacteria</taxon>
        <taxon>Bacillati</taxon>
        <taxon>Actinomycetota</taxon>
        <taxon>Actinomycetes</taxon>
        <taxon>Micrococcales</taxon>
        <taxon>Micrococcaceae</taxon>
        <taxon>Arthrobacter</taxon>
    </lineage>
</organism>
<keyword evidence="1" id="KW-1133">Transmembrane helix</keyword>
<dbReference type="EMBL" id="JADNYM010000006">
    <property type="protein sequence ID" value="MBG0738908.1"/>
    <property type="molecule type" value="Genomic_DNA"/>
</dbReference>
<dbReference type="RefSeq" id="WP_196395861.1">
    <property type="nucleotide sequence ID" value="NZ_JADNYM010000006.1"/>
</dbReference>
<dbReference type="Proteomes" id="UP000655366">
    <property type="component" value="Unassembled WGS sequence"/>
</dbReference>
<feature type="transmembrane region" description="Helical" evidence="1">
    <location>
        <begin position="31"/>
        <end position="51"/>
    </location>
</feature>
<keyword evidence="1" id="KW-0472">Membrane</keyword>
<gene>
    <name evidence="2" type="ORF">IV500_05660</name>
</gene>
<evidence type="ECO:0000256" key="1">
    <source>
        <dbReference type="SAM" id="Phobius"/>
    </source>
</evidence>
<evidence type="ECO:0000313" key="3">
    <source>
        <dbReference type="Proteomes" id="UP000655366"/>
    </source>
</evidence>